<proteinExistence type="predicted"/>
<dbReference type="InterPro" id="IPR015421">
    <property type="entry name" value="PyrdxlP-dep_Trfase_major"/>
</dbReference>
<dbReference type="PANTHER" id="PTHR30244:SF34">
    <property type="entry name" value="DTDP-4-AMINO-4,6-DIDEOXYGALACTOSE TRANSAMINASE"/>
    <property type="match status" value="1"/>
</dbReference>
<dbReference type="PIRSF" id="PIRSF000390">
    <property type="entry name" value="PLP_StrS"/>
    <property type="match status" value="1"/>
</dbReference>
<name>A0A6J7I0E0_9ZZZZ</name>
<protein>
    <submittedName>
        <fullName evidence="1">Unannotated protein</fullName>
    </submittedName>
</protein>
<dbReference type="AlphaFoldDB" id="A0A6J7I0E0"/>
<dbReference type="GO" id="GO:0000271">
    <property type="term" value="P:polysaccharide biosynthetic process"/>
    <property type="evidence" value="ECO:0007669"/>
    <property type="project" value="TreeGrafter"/>
</dbReference>
<sequence length="402" mass="44388">MRVPLASSGLRDCDIEAVTKVLKSGKLTMGTEVRNFEAKMASYLRVEHFVMVNSGSSANLLMLEALMRPAVSSPRLHPGDSVLVPAIAWPTTIWPLIQLGLNPLFVDIDPKTLALDLVAAQDLIDTSRIPVRGIFPIHPLGYAIPPSKLNEFVDKNDLILINDVCESLGSWSEGQHAGTSGVAASFSFYFSHHITTMEGGGIATNDSFMADDLRSMRSHGWSRDRSDVQDWNNQISTNDSKFLFVTTGFNFRPMEIQAAIGSLQIEEIDSFVGKRREIARRVSNALKGSLLSVIGEDTFNYNDYTRAHSWMLIPIKVGGDNPIATKQEILAKLEALEIETRPVLTGNFLAQPAIQRITRHTVDPEHFQNATEIANTSFLIGAHHDLTAEQVDYLCQSLVSLK</sequence>
<organism evidence="1">
    <name type="scientific">freshwater metagenome</name>
    <dbReference type="NCBI Taxonomy" id="449393"/>
    <lineage>
        <taxon>unclassified sequences</taxon>
        <taxon>metagenomes</taxon>
        <taxon>ecological metagenomes</taxon>
    </lineage>
</organism>
<dbReference type="InterPro" id="IPR015422">
    <property type="entry name" value="PyrdxlP-dep_Trfase_small"/>
</dbReference>
<dbReference type="GO" id="GO:0030170">
    <property type="term" value="F:pyridoxal phosphate binding"/>
    <property type="evidence" value="ECO:0007669"/>
    <property type="project" value="TreeGrafter"/>
</dbReference>
<dbReference type="Pfam" id="PF01041">
    <property type="entry name" value="DegT_DnrJ_EryC1"/>
    <property type="match status" value="1"/>
</dbReference>
<dbReference type="InterPro" id="IPR000653">
    <property type="entry name" value="DegT/StrS_aminotransferase"/>
</dbReference>
<reference evidence="1" key="1">
    <citation type="submission" date="2020-05" db="EMBL/GenBank/DDBJ databases">
        <authorList>
            <person name="Chiriac C."/>
            <person name="Salcher M."/>
            <person name="Ghai R."/>
            <person name="Kavagutti S V."/>
        </authorList>
    </citation>
    <scope>NUCLEOTIDE SEQUENCE</scope>
</reference>
<evidence type="ECO:0000313" key="1">
    <source>
        <dbReference type="EMBL" id="CAB4924206.1"/>
    </source>
</evidence>
<dbReference type="Gene3D" id="3.90.1150.10">
    <property type="entry name" value="Aspartate Aminotransferase, domain 1"/>
    <property type="match status" value="1"/>
</dbReference>
<gene>
    <name evidence="1" type="ORF">UFOPK3614_01030</name>
</gene>
<dbReference type="InterPro" id="IPR015424">
    <property type="entry name" value="PyrdxlP-dep_Trfase"/>
</dbReference>
<accession>A0A6J7I0E0</accession>
<dbReference type="EMBL" id="CAFBMS010000074">
    <property type="protein sequence ID" value="CAB4924206.1"/>
    <property type="molecule type" value="Genomic_DNA"/>
</dbReference>
<dbReference type="PANTHER" id="PTHR30244">
    <property type="entry name" value="TRANSAMINASE"/>
    <property type="match status" value="1"/>
</dbReference>
<dbReference type="GO" id="GO:0008483">
    <property type="term" value="F:transaminase activity"/>
    <property type="evidence" value="ECO:0007669"/>
    <property type="project" value="TreeGrafter"/>
</dbReference>
<dbReference type="Gene3D" id="3.40.640.10">
    <property type="entry name" value="Type I PLP-dependent aspartate aminotransferase-like (Major domain)"/>
    <property type="match status" value="1"/>
</dbReference>
<dbReference type="SUPFAM" id="SSF53383">
    <property type="entry name" value="PLP-dependent transferases"/>
    <property type="match status" value="1"/>
</dbReference>